<comment type="similarity">
    <text evidence="1">Belongs to the CbxX/CfxQ family.</text>
</comment>
<dbReference type="SUPFAM" id="SSF52540">
    <property type="entry name" value="P-loop containing nucleoside triphosphate hydrolases"/>
    <property type="match status" value="1"/>
</dbReference>
<evidence type="ECO:0000256" key="1">
    <source>
        <dbReference type="ARBA" id="ARBA00010378"/>
    </source>
</evidence>
<reference evidence="7" key="1">
    <citation type="journal article" date="2019" name="Int. J. Syst. Evol. Microbiol.">
        <title>The Global Catalogue of Microorganisms (GCM) 10K type strain sequencing project: providing services to taxonomists for standard genome sequencing and annotation.</title>
        <authorList>
            <consortium name="The Broad Institute Genomics Platform"/>
            <consortium name="The Broad Institute Genome Sequencing Center for Infectious Disease"/>
            <person name="Wu L."/>
            <person name="Ma J."/>
        </authorList>
    </citation>
    <scope>NUCLEOTIDE SEQUENCE [LARGE SCALE GENOMIC DNA]</scope>
    <source>
        <strain evidence="7">JCM 15592</strain>
    </source>
</reference>
<keyword evidence="3" id="KW-0067">ATP-binding</keyword>
<dbReference type="PANTHER" id="PTHR43392">
    <property type="entry name" value="AAA-TYPE ATPASE FAMILY PROTEIN / ANKYRIN REPEAT FAMILY PROTEIN"/>
    <property type="match status" value="1"/>
</dbReference>
<dbReference type="InterPro" id="IPR027417">
    <property type="entry name" value="P-loop_NTPase"/>
</dbReference>
<evidence type="ECO:0000256" key="3">
    <source>
        <dbReference type="ARBA" id="ARBA00022840"/>
    </source>
</evidence>
<keyword evidence="7" id="KW-1185">Reference proteome</keyword>
<dbReference type="PRINTS" id="PR00819">
    <property type="entry name" value="CBXCFQXSUPER"/>
</dbReference>
<sequence length="607" mass="62646">MTTPADTLAGAVEALVTAATAAGLDGAAARAEGLAFAAAIAESAPLAAADWAPAAGLDPSDAAAANVAFFEAASGGRKWRQAPTAIISELVATGSAGAPAYAQALGDIASAACLLGTPTPRVAGNAALASAAQLSALPLHQSIHPVGSVTGDPRIPAGPSTPGPGSATPPPPPTSQTPARPMPPATGAGVDPVLGVGNPNDIPNLTELMLENQRRVTEQLAAMERLRGGPMLTPPGMPTSGPIPPSGQPIPPAPGLPPGSPPAPGDPTQTAAPTQTQGEAPATQPEFPKEPEKSLDELLAELDDLIGLASVKREIHQQVAILKVEKKRAEAGLRQATITRHLVFVGNPGTGKTTVARMVAGIYRALGLLSKGHLIEVDRAELVAGYLGQTAIKTSEVVAKALGGVLFIDEAYGLNGDQYGLEAVNTLVKEMEDNRNDLVVIVAGYPTPMMEFIAQNPGLASRFKTMIEFADYTDDELLAIMKSLAEKADYDITADAEATVRDILVATPRDFTFGNGRFVRNLLEEAIGRHAWRLRDAAEVSTEDLRSLLAADFREGDESAEVVPFDEPAPSADDDETGTPNDDVEAETEMTAEGAPPPAEDQKEAGV</sequence>
<accession>A0ABP4XU79</accession>
<evidence type="ECO:0000259" key="5">
    <source>
        <dbReference type="SMART" id="SM00382"/>
    </source>
</evidence>
<dbReference type="Gene3D" id="3.40.50.300">
    <property type="entry name" value="P-loop containing nucleotide triphosphate hydrolases"/>
    <property type="match status" value="1"/>
</dbReference>
<feature type="region of interest" description="Disordered" evidence="4">
    <location>
        <begin position="144"/>
        <end position="199"/>
    </location>
</feature>
<dbReference type="RefSeq" id="WP_344083694.1">
    <property type="nucleotide sequence ID" value="NZ_BAAAPO010000026.1"/>
</dbReference>
<dbReference type="InterPro" id="IPR041627">
    <property type="entry name" value="AAA_lid_6"/>
</dbReference>
<name>A0ABP4XU79_9MICO</name>
<evidence type="ECO:0000313" key="6">
    <source>
        <dbReference type="EMBL" id="GAA1793239.1"/>
    </source>
</evidence>
<dbReference type="Gene3D" id="1.10.8.60">
    <property type="match status" value="1"/>
</dbReference>
<comment type="caution">
    <text evidence="6">The sequence shown here is derived from an EMBL/GenBank/DDBJ whole genome shotgun (WGS) entry which is preliminary data.</text>
</comment>
<evidence type="ECO:0000256" key="4">
    <source>
        <dbReference type="SAM" id="MobiDB-lite"/>
    </source>
</evidence>
<feature type="domain" description="AAA+ ATPase" evidence="5">
    <location>
        <begin position="338"/>
        <end position="473"/>
    </location>
</feature>
<feature type="compositionally biased region" description="Low complexity" evidence="4">
    <location>
        <begin position="266"/>
        <end position="285"/>
    </location>
</feature>
<keyword evidence="2" id="KW-0547">Nucleotide-binding</keyword>
<feature type="compositionally biased region" description="Acidic residues" evidence="4">
    <location>
        <begin position="572"/>
        <end position="590"/>
    </location>
</feature>
<dbReference type="Proteomes" id="UP001499938">
    <property type="component" value="Unassembled WGS sequence"/>
</dbReference>
<evidence type="ECO:0000256" key="2">
    <source>
        <dbReference type="ARBA" id="ARBA00022741"/>
    </source>
</evidence>
<dbReference type="InterPro" id="IPR000641">
    <property type="entry name" value="CbxX/CfxQ"/>
</dbReference>
<dbReference type="InterPro" id="IPR050773">
    <property type="entry name" value="CbxX/CfxQ_RuBisCO_ESX"/>
</dbReference>
<feature type="compositionally biased region" description="Pro residues" evidence="4">
    <location>
        <begin position="232"/>
        <end position="265"/>
    </location>
</feature>
<protein>
    <recommendedName>
        <fullName evidence="5">AAA+ ATPase domain-containing protein</fullName>
    </recommendedName>
</protein>
<dbReference type="SMART" id="SM00382">
    <property type="entry name" value="AAA"/>
    <property type="match status" value="1"/>
</dbReference>
<dbReference type="Pfam" id="PF00004">
    <property type="entry name" value="AAA"/>
    <property type="match status" value="1"/>
</dbReference>
<organism evidence="6 7">
    <name type="scientific">Nostocoides veronense</name>
    <dbReference type="NCBI Taxonomy" id="330836"/>
    <lineage>
        <taxon>Bacteria</taxon>
        <taxon>Bacillati</taxon>
        <taxon>Actinomycetota</taxon>
        <taxon>Actinomycetes</taxon>
        <taxon>Micrococcales</taxon>
        <taxon>Intrasporangiaceae</taxon>
        <taxon>Nostocoides</taxon>
    </lineage>
</organism>
<dbReference type="Pfam" id="PF17866">
    <property type="entry name" value="AAA_lid_6"/>
    <property type="match status" value="1"/>
</dbReference>
<feature type="region of interest" description="Disordered" evidence="4">
    <location>
        <begin position="228"/>
        <end position="292"/>
    </location>
</feature>
<dbReference type="CDD" id="cd00009">
    <property type="entry name" value="AAA"/>
    <property type="match status" value="1"/>
</dbReference>
<dbReference type="PANTHER" id="PTHR43392:SF2">
    <property type="entry name" value="AAA-TYPE ATPASE FAMILY PROTEIN _ ANKYRIN REPEAT FAMILY PROTEIN"/>
    <property type="match status" value="1"/>
</dbReference>
<dbReference type="InterPro" id="IPR003959">
    <property type="entry name" value="ATPase_AAA_core"/>
</dbReference>
<dbReference type="EMBL" id="BAAAPO010000026">
    <property type="protein sequence ID" value="GAA1793239.1"/>
    <property type="molecule type" value="Genomic_DNA"/>
</dbReference>
<evidence type="ECO:0000313" key="7">
    <source>
        <dbReference type="Proteomes" id="UP001499938"/>
    </source>
</evidence>
<feature type="region of interest" description="Disordered" evidence="4">
    <location>
        <begin position="555"/>
        <end position="607"/>
    </location>
</feature>
<feature type="compositionally biased region" description="Pro residues" evidence="4">
    <location>
        <begin position="159"/>
        <end position="184"/>
    </location>
</feature>
<gene>
    <name evidence="6" type="ORF">GCM10009811_17510</name>
</gene>
<proteinExistence type="inferred from homology"/>
<dbReference type="InterPro" id="IPR003593">
    <property type="entry name" value="AAA+_ATPase"/>
</dbReference>